<comment type="caution">
    <text evidence="1">The sequence shown here is derived from an EMBL/GenBank/DDBJ whole genome shotgun (WGS) entry which is preliminary data.</text>
</comment>
<reference evidence="2" key="1">
    <citation type="journal article" date="2019" name="Int. J. Syst. Evol. Microbiol.">
        <title>The Global Catalogue of Microorganisms (GCM) 10K type strain sequencing project: providing services to taxonomists for standard genome sequencing and annotation.</title>
        <authorList>
            <consortium name="The Broad Institute Genomics Platform"/>
            <consortium name="The Broad Institute Genome Sequencing Center for Infectious Disease"/>
            <person name="Wu L."/>
            <person name="Ma J."/>
        </authorList>
    </citation>
    <scope>NUCLEOTIDE SEQUENCE [LARGE SCALE GENOMIC DNA]</scope>
    <source>
        <strain evidence="2">CCUG 52537</strain>
    </source>
</reference>
<dbReference type="RefSeq" id="WP_381487895.1">
    <property type="nucleotide sequence ID" value="NZ_JBHTIK010000002.1"/>
</dbReference>
<protein>
    <submittedName>
        <fullName evidence="1">Uncharacterized protein</fullName>
    </submittedName>
</protein>
<proteinExistence type="predicted"/>
<dbReference type="EMBL" id="JBHTIK010000002">
    <property type="protein sequence ID" value="MFD0847388.1"/>
    <property type="molecule type" value="Genomic_DNA"/>
</dbReference>
<dbReference type="Proteomes" id="UP001597124">
    <property type="component" value="Unassembled WGS sequence"/>
</dbReference>
<name>A0ABW3BZR5_SPHXN</name>
<organism evidence="1 2">
    <name type="scientific">Sphingosinicella xenopeptidilytica</name>
    <dbReference type="NCBI Taxonomy" id="364098"/>
    <lineage>
        <taxon>Bacteria</taxon>
        <taxon>Pseudomonadati</taxon>
        <taxon>Pseudomonadota</taxon>
        <taxon>Alphaproteobacteria</taxon>
        <taxon>Sphingomonadales</taxon>
        <taxon>Sphingosinicellaceae</taxon>
        <taxon>Sphingosinicella</taxon>
    </lineage>
</organism>
<accession>A0ABW3BZR5</accession>
<evidence type="ECO:0000313" key="1">
    <source>
        <dbReference type="EMBL" id="MFD0847388.1"/>
    </source>
</evidence>
<evidence type="ECO:0000313" key="2">
    <source>
        <dbReference type="Proteomes" id="UP001597124"/>
    </source>
</evidence>
<sequence length="85" mass="9270">MMTVMALSLFPALKAGSAMRLIGEASAVPQFTTDARQSLITKIWVRFFRRVSDVAARKTRPDFDARAVAPLFSAIGTAVALQSRL</sequence>
<gene>
    <name evidence="1" type="ORF">ACFQ00_03570</name>
</gene>
<keyword evidence="2" id="KW-1185">Reference proteome</keyword>